<gene>
    <name evidence="1" type="ORF">OHU69_16155</name>
</gene>
<evidence type="ECO:0000313" key="1">
    <source>
        <dbReference type="EMBL" id="WTS12428.1"/>
    </source>
</evidence>
<dbReference type="EMBL" id="CP108195">
    <property type="protein sequence ID" value="WTS12428.1"/>
    <property type="molecule type" value="Genomic_DNA"/>
</dbReference>
<accession>A0AAU1U6T4</accession>
<protein>
    <submittedName>
        <fullName evidence="1">HEAT repeat domain-containing protein</fullName>
    </submittedName>
</protein>
<organism evidence="1">
    <name type="scientific">Streptomyces sp. NBC_00119</name>
    <dbReference type="NCBI Taxonomy" id="2975659"/>
    <lineage>
        <taxon>Bacteria</taxon>
        <taxon>Bacillati</taxon>
        <taxon>Actinomycetota</taxon>
        <taxon>Actinomycetes</taxon>
        <taxon>Kitasatosporales</taxon>
        <taxon>Streptomycetaceae</taxon>
        <taxon>Streptomyces</taxon>
    </lineage>
</organism>
<reference evidence="1" key="1">
    <citation type="submission" date="2022-10" db="EMBL/GenBank/DDBJ databases">
        <title>The complete genomes of actinobacterial strains from the NBC collection.</title>
        <authorList>
            <person name="Joergensen T.S."/>
            <person name="Alvarez Arevalo M."/>
            <person name="Sterndorff E.B."/>
            <person name="Faurdal D."/>
            <person name="Vuksanovic O."/>
            <person name="Mourched A.-S."/>
            <person name="Charusanti P."/>
            <person name="Shaw S."/>
            <person name="Blin K."/>
            <person name="Weber T."/>
        </authorList>
    </citation>
    <scope>NUCLEOTIDE SEQUENCE</scope>
    <source>
        <strain evidence="1">NBC_00119</strain>
    </source>
</reference>
<dbReference type="AlphaFoldDB" id="A0AAU1U6T4"/>
<proteinExistence type="predicted"/>
<sequence>MLKQRDWAAAEAFAKRHGWAEQPTEDSGTGRMSRIWVVDDENHFQVTRDRASGEFTCFFYGTDRERLGELLEEAERELDIWSSAELLEGPYEEADPRRLAQSVFRLGLGAPPIHSPEFMPPLAHAMAHEQPMVRAAAARATAYMEWPELFPIVKVMAESDADERVRAEAEKIVHVYRRAGLGDA</sequence>
<dbReference type="InterPro" id="IPR011989">
    <property type="entry name" value="ARM-like"/>
</dbReference>
<dbReference type="InterPro" id="IPR016024">
    <property type="entry name" value="ARM-type_fold"/>
</dbReference>
<dbReference type="Gene3D" id="1.25.10.10">
    <property type="entry name" value="Leucine-rich Repeat Variant"/>
    <property type="match status" value="1"/>
</dbReference>
<dbReference type="SUPFAM" id="SSF48371">
    <property type="entry name" value="ARM repeat"/>
    <property type="match status" value="1"/>
</dbReference>
<name>A0AAU1U6T4_9ACTN</name>